<dbReference type="PRINTS" id="PR00382">
    <property type="entry name" value="LIPIDTRNSFER"/>
</dbReference>
<evidence type="ECO:0000256" key="2">
    <source>
        <dbReference type="ARBA" id="ARBA00009748"/>
    </source>
</evidence>
<dbReference type="OMA" id="ANYGFNI"/>
<dbReference type="SUPFAM" id="SSF47699">
    <property type="entry name" value="Bifunctional inhibitor/lipid-transfer protein/seed storage 2S albumin"/>
    <property type="match status" value="2"/>
</dbReference>
<keyword evidence="12" id="KW-1185">Reference proteome</keyword>
<keyword evidence="4" id="KW-0732">Signal</keyword>
<proteinExistence type="inferred from homology"/>
<dbReference type="InterPro" id="IPR043325">
    <property type="entry name" value="LTSS"/>
</dbReference>
<evidence type="ECO:0000256" key="1">
    <source>
        <dbReference type="ARBA" id="ARBA00004609"/>
    </source>
</evidence>
<dbReference type="GO" id="GO:0008289">
    <property type="term" value="F:lipid binding"/>
    <property type="evidence" value="ECO:0007669"/>
    <property type="project" value="InterPro"/>
</dbReference>
<dbReference type="GO" id="GO:0098552">
    <property type="term" value="C:side of membrane"/>
    <property type="evidence" value="ECO:0007669"/>
    <property type="project" value="UniProtKB-KW"/>
</dbReference>
<dbReference type="Proteomes" id="UP000036987">
    <property type="component" value="Unassembled WGS sequence"/>
</dbReference>
<dbReference type="AlphaFoldDB" id="A0A0K9PCT3"/>
<feature type="compositionally biased region" description="Polar residues" evidence="8">
    <location>
        <begin position="228"/>
        <end position="237"/>
    </location>
</feature>
<keyword evidence="9" id="KW-0472">Membrane</keyword>
<dbReference type="STRING" id="29655.A0A0K9PCT3"/>
<feature type="domain" description="Bifunctional inhibitor/plant lipid transfer protein/seed storage helical" evidence="10">
    <location>
        <begin position="121"/>
        <end position="200"/>
    </location>
</feature>
<comment type="subcellular location">
    <subcellularLocation>
        <location evidence="1">Cell membrane</location>
        <topology evidence="1">Lipid-anchor</topology>
        <topology evidence="1">GPI-anchor</topology>
    </subcellularLocation>
</comment>
<evidence type="ECO:0000256" key="5">
    <source>
        <dbReference type="ARBA" id="ARBA00023157"/>
    </source>
</evidence>
<keyword evidence="3" id="KW-0336">GPI-anchor</keyword>
<keyword evidence="9" id="KW-1133">Transmembrane helix</keyword>
<evidence type="ECO:0000256" key="4">
    <source>
        <dbReference type="ARBA" id="ARBA00022729"/>
    </source>
</evidence>
<dbReference type="SMART" id="SM00499">
    <property type="entry name" value="AAI"/>
    <property type="match status" value="2"/>
</dbReference>
<dbReference type="Gene3D" id="1.10.110.10">
    <property type="entry name" value="Plant lipid-transfer and hydrophobic proteins"/>
    <property type="match status" value="2"/>
</dbReference>
<evidence type="ECO:0000313" key="12">
    <source>
        <dbReference type="Proteomes" id="UP000036987"/>
    </source>
</evidence>
<evidence type="ECO:0000256" key="6">
    <source>
        <dbReference type="ARBA" id="ARBA00023180"/>
    </source>
</evidence>
<keyword evidence="9" id="KW-0812">Transmembrane</keyword>
<organism evidence="11 12">
    <name type="scientific">Zostera marina</name>
    <name type="common">Eelgrass</name>
    <dbReference type="NCBI Taxonomy" id="29655"/>
    <lineage>
        <taxon>Eukaryota</taxon>
        <taxon>Viridiplantae</taxon>
        <taxon>Streptophyta</taxon>
        <taxon>Embryophyta</taxon>
        <taxon>Tracheophyta</taxon>
        <taxon>Spermatophyta</taxon>
        <taxon>Magnoliopsida</taxon>
        <taxon>Liliopsida</taxon>
        <taxon>Zosteraceae</taxon>
        <taxon>Zostera</taxon>
    </lineage>
</organism>
<feature type="domain" description="Bifunctional inhibitor/plant lipid transfer protein/seed storage helical" evidence="10">
    <location>
        <begin position="8"/>
        <end position="92"/>
    </location>
</feature>
<keyword evidence="7" id="KW-0449">Lipoprotein</keyword>
<comment type="caution">
    <text evidence="11">The sequence shown here is derived from an EMBL/GenBank/DDBJ whole genome shotgun (WGS) entry which is preliminary data.</text>
</comment>
<evidence type="ECO:0000259" key="10">
    <source>
        <dbReference type="SMART" id="SM00499"/>
    </source>
</evidence>
<accession>A0A0K9PCT3</accession>
<dbReference type="InterPro" id="IPR036312">
    <property type="entry name" value="Bifun_inhib/LTP/seed_sf"/>
</dbReference>
<evidence type="ECO:0000256" key="8">
    <source>
        <dbReference type="SAM" id="MobiDB-lite"/>
    </source>
</evidence>
<evidence type="ECO:0000256" key="3">
    <source>
        <dbReference type="ARBA" id="ARBA00022622"/>
    </source>
</evidence>
<keyword evidence="5" id="KW-1015">Disulfide bond</keyword>
<reference evidence="12" key="1">
    <citation type="journal article" date="2016" name="Nature">
        <title>The genome of the seagrass Zostera marina reveals angiosperm adaptation to the sea.</title>
        <authorList>
            <person name="Olsen J.L."/>
            <person name="Rouze P."/>
            <person name="Verhelst B."/>
            <person name="Lin Y.-C."/>
            <person name="Bayer T."/>
            <person name="Collen J."/>
            <person name="Dattolo E."/>
            <person name="De Paoli E."/>
            <person name="Dittami S."/>
            <person name="Maumus F."/>
            <person name="Michel G."/>
            <person name="Kersting A."/>
            <person name="Lauritano C."/>
            <person name="Lohaus R."/>
            <person name="Toepel M."/>
            <person name="Tonon T."/>
            <person name="Vanneste K."/>
            <person name="Amirebrahimi M."/>
            <person name="Brakel J."/>
            <person name="Bostroem C."/>
            <person name="Chovatia M."/>
            <person name="Grimwood J."/>
            <person name="Jenkins J.W."/>
            <person name="Jueterbock A."/>
            <person name="Mraz A."/>
            <person name="Stam W.T."/>
            <person name="Tice H."/>
            <person name="Bornberg-Bauer E."/>
            <person name="Green P.J."/>
            <person name="Pearson G.A."/>
            <person name="Procaccini G."/>
            <person name="Duarte C.M."/>
            <person name="Schmutz J."/>
            <person name="Reusch T.B.H."/>
            <person name="Van de Peer Y."/>
        </authorList>
    </citation>
    <scope>NUCLEOTIDE SEQUENCE [LARGE SCALE GENOMIC DNA]</scope>
    <source>
        <strain evidence="12">cv. Finnish</strain>
    </source>
</reference>
<dbReference type="EMBL" id="LFYR01000957">
    <property type="protein sequence ID" value="KMZ66771.1"/>
    <property type="molecule type" value="Genomic_DNA"/>
</dbReference>
<comment type="similarity">
    <text evidence="2">Belongs to the plant LTP family.</text>
</comment>
<dbReference type="InterPro" id="IPR016140">
    <property type="entry name" value="Bifunc_inhib/LTP/seed_store"/>
</dbReference>
<dbReference type="GO" id="GO:0006869">
    <property type="term" value="P:lipid transport"/>
    <property type="evidence" value="ECO:0007669"/>
    <property type="project" value="InterPro"/>
</dbReference>
<gene>
    <name evidence="11" type="ORF">ZOSMA_289G00120</name>
</gene>
<evidence type="ECO:0000313" key="11">
    <source>
        <dbReference type="EMBL" id="KMZ66771.1"/>
    </source>
</evidence>
<dbReference type="FunFam" id="1.10.110.10:FF:000001">
    <property type="entry name" value="Bifunctional inhibitor/lipid-transfer protein/seed storage 2S albumin superfamily protein"/>
    <property type="match status" value="1"/>
</dbReference>
<dbReference type="GO" id="GO:0005886">
    <property type="term" value="C:plasma membrane"/>
    <property type="evidence" value="ECO:0007669"/>
    <property type="project" value="UniProtKB-SubCell"/>
</dbReference>
<dbReference type="CDD" id="cd00010">
    <property type="entry name" value="AAI_LTSS"/>
    <property type="match status" value="2"/>
</dbReference>
<feature type="region of interest" description="Disordered" evidence="8">
    <location>
        <begin position="210"/>
        <end position="267"/>
    </location>
</feature>
<keyword evidence="6" id="KW-0325">Glycoprotein</keyword>
<protein>
    <recommendedName>
        <fullName evidence="10">Bifunctional inhibitor/plant lipid transfer protein/seed storage helical domain-containing protein</fullName>
    </recommendedName>
</protein>
<sequence length="288" mass="29843">MAQIVTGCTMAAITNFTPCMNYLTGSTNGSVGASPTTECCESFASLVKDADECGCLILTGNVPFLPLFSFNRILAISLPRRCNLTSIPIFQCKEMAVAAVMVVVMMSAMMMGQSLAATAGCTSSMISLMPCLSYSSTSAKDSSPSTKCCSALESVVKTNPRCLCDLISGDPLPLGITVNKTRAVGLPERCNVETPPASKCGEVAAEVLAPPPARSEPKTSQAPPPAEKTSQVPAQKTTPDEKSIVPTTSPVPKESKTSQTITGGGSTASLSSSALFLSVVTITTVFFV</sequence>
<dbReference type="OrthoDB" id="1914452at2759"/>
<evidence type="ECO:0000256" key="9">
    <source>
        <dbReference type="SAM" id="Phobius"/>
    </source>
</evidence>
<name>A0A0K9PCT3_ZOSMR</name>
<evidence type="ECO:0000256" key="7">
    <source>
        <dbReference type="ARBA" id="ARBA00023288"/>
    </source>
</evidence>
<feature type="transmembrane region" description="Helical" evidence="9">
    <location>
        <begin position="96"/>
        <end position="116"/>
    </location>
</feature>
<dbReference type="InterPro" id="IPR000528">
    <property type="entry name" value="Plant_nsLTP"/>
</dbReference>
<dbReference type="PANTHER" id="PTHR33044">
    <property type="entry name" value="BIFUNCTIONAL INHIBITOR/LIPID-TRANSFER PROTEIN/SEED STORAGE 2S ALBUMIN SUPERFAMILY PROTEIN-RELATED"/>
    <property type="match status" value="1"/>
</dbReference>
<dbReference type="Pfam" id="PF14368">
    <property type="entry name" value="LTP_2"/>
    <property type="match status" value="2"/>
</dbReference>